<feature type="transmembrane region" description="Helical" evidence="1">
    <location>
        <begin position="80"/>
        <end position="98"/>
    </location>
</feature>
<evidence type="ECO:0000313" key="3">
    <source>
        <dbReference type="Proteomes" id="UP000008983"/>
    </source>
</evidence>
<feature type="transmembrane region" description="Helical" evidence="1">
    <location>
        <begin position="256"/>
        <end position="278"/>
    </location>
</feature>
<protein>
    <submittedName>
        <fullName evidence="2">Uncharacterized protein</fullName>
    </submittedName>
</protein>
<dbReference type="EMBL" id="GL983687">
    <property type="protein sequence ID" value="EGR32400.1"/>
    <property type="molecule type" value="Genomic_DNA"/>
</dbReference>
<name>G0QQX0_ICHMU</name>
<keyword evidence="3" id="KW-1185">Reference proteome</keyword>
<dbReference type="GeneID" id="14908546"/>
<keyword evidence="1" id="KW-0472">Membrane</keyword>
<keyword evidence="1" id="KW-1133">Transmembrane helix</keyword>
<feature type="transmembrane region" description="Helical" evidence="1">
    <location>
        <begin position="130"/>
        <end position="150"/>
    </location>
</feature>
<gene>
    <name evidence="2" type="ORF">IMG5_084990</name>
</gene>
<dbReference type="Proteomes" id="UP000008983">
    <property type="component" value="Unassembled WGS sequence"/>
</dbReference>
<proteinExistence type="predicted"/>
<dbReference type="InParanoid" id="G0QQX0"/>
<reference evidence="2 3" key="1">
    <citation type="submission" date="2011-07" db="EMBL/GenBank/DDBJ databases">
        <authorList>
            <person name="Coyne R."/>
            <person name="Brami D."/>
            <person name="Johnson J."/>
            <person name="Hostetler J."/>
            <person name="Hannick L."/>
            <person name="Clark T."/>
            <person name="Cassidy-Hanley D."/>
            <person name="Inman J."/>
        </authorList>
    </citation>
    <scope>NUCLEOTIDE SEQUENCE [LARGE SCALE GENOMIC DNA]</scope>
    <source>
        <strain evidence="2 3">G5</strain>
    </source>
</reference>
<evidence type="ECO:0000256" key="1">
    <source>
        <dbReference type="SAM" id="Phobius"/>
    </source>
</evidence>
<keyword evidence="1" id="KW-0812">Transmembrane</keyword>
<sequence>MYNSRVLQGQIDVYGQFYKDKEAIWKIVGGFILQKPNWEEDIEEDFGKKQIDEDGFEIISYRKKEICDIFYFYKKKKKKIIFIQFYIIIKQLIIVFKIKYKIQLFDFIIKLNLYIQKKNIKIIIVKFQQIYINIFQYYQNLIIFVLYYYMFKLFQKISNYNYFNNNTQDLIQIIYQIQKIILEIQSRSINIIKKKKKYKKLNINLQQIFIYQNYLMYKIKNLYLILNKSKFKQSNKRRINKKSWTQKQIYKKTSQFFFLIIIQYLNFLIINYFILFIIFKKKNYKIIIYNFVYIYFLSLNYIIKNQFFNKKFQQNILISPFFIKIKITGIIKYQQI</sequence>
<accession>G0QQX0</accession>
<organism evidence="2 3">
    <name type="scientific">Ichthyophthirius multifiliis</name>
    <name type="common">White spot disease agent</name>
    <name type="synonym">Ich</name>
    <dbReference type="NCBI Taxonomy" id="5932"/>
    <lineage>
        <taxon>Eukaryota</taxon>
        <taxon>Sar</taxon>
        <taxon>Alveolata</taxon>
        <taxon>Ciliophora</taxon>
        <taxon>Intramacronucleata</taxon>
        <taxon>Oligohymenophorea</taxon>
        <taxon>Hymenostomatida</taxon>
        <taxon>Ophryoglenina</taxon>
        <taxon>Ichthyophthirius</taxon>
    </lineage>
</organism>
<evidence type="ECO:0000313" key="2">
    <source>
        <dbReference type="EMBL" id="EGR32400.1"/>
    </source>
</evidence>
<dbReference type="RefSeq" id="XP_004035886.1">
    <property type="nucleotide sequence ID" value="XM_004035838.1"/>
</dbReference>
<dbReference type="AlphaFoldDB" id="G0QQX0"/>
<feature type="transmembrane region" description="Helical" evidence="1">
    <location>
        <begin position="284"/>
        <end position="303"/>
    </location>
</feature>